<keyword evidence="8" id="KW-1185">Reference proteome</keyword>
<name>A0A0F5K045_9BURK</name>
<keyword evidence="7" id="KW-0813">Transport</keyword>
<feature type="domain" description="Haemolysin activator HlyB C-terminal" evidence="5">
    <location>
        <begin position="226"/>
        <end position="508"/>
    </location>
</feature>
<dbReference type="PATRIC" id="fig|28092.6.peg.3068"/>
<evidence type="ECO:0000313" key="7">
    <source>
        <dbReference type="EMBL" id="KKB63229.1"/>
    </source>
</evidence>
<dbReference type="Proteomes" id="UP000033618">
    <property type="component" value="Unassembled WGS sequence"/>
</dbReference>
<keyword evidence="1" id="KW-1134">Transmembrane beta strand</keyword>
<dbReference type="STRING" id="28092.WM40_13050"/>
<evidence type="ECO:0000256" key="2">
    <source>
        <dbReference type="ARBA" id="ARBA00022692"/>
    </source>
</evidence>
<evidence type="ECO:0000256" key="3">
    <source>
        <dbReference type="ARBA" id="ARBA00023237"/>
    </source>
</evidence>
<keyword evidence="3" id="KW-0998">Cell outer membrane</keyword>
<dbReference type="GO" id="GO:0008320">
    <property type="term" value="F:protein transmembrane transporter activity"/>
    <property type="evidence" value="ECO:0007669"/>
    <property type="project" value="TreeGrafter"/>
</dbReference>
<keyword evidence="7" id="KW-0762">Sugar transport</keyword>
<dbReference type="GO" id="GO:0046819">
    <property type="term" value="P:protein secretion by the type V secretion system"/>
    <property type="evidence" value="ECO:0007669"/>
    <property type="project" value="TreeGrafter"/>
</dbReference>
<dbReference type="PANTHER" id="PTHR34597">
    <property type="entry name" value="SLR1661 PROTEIN"/>
    <property type="match status" value="1"/>
</dbReference>
<dbReference type="InterPro" id="IPR005565">
    <property type="entry name" value="Hemolysn_activator_HlyB_C"/>
</dbReference>
<sequence length="549" mass="58990">MAYFCAVALPGTAQGQARGNGLQSLPRVAPPSTPKVNVTVDTTEPDTMEGLLSKTIVPKSIRIEGVKSIPFEEASAMFSGFVGKSTTVQQLIEAANAITKRYQDRGFALSFAFVPAQDFANGVVRVVAVEGYVSKVTIEGAIGNAESHLRAIANHLVNQRPLRRDAFERYTALLGQIPGLKVAANIAPPQNTDGATELKLSVVRQKIGFTTGVSFNQPGIQGLFTVSENGLLSLGEQLSISALAPRGRDGQTYYGINYTQPLGSDGLTAKIDASRFAGEPRTTPGLPSSVHRRTEQDRIGVSLGYPIILNNTRALTVNGSAYAVRNDDRYSADTGAYVGLRSQSRVLQTEIVYTENRPKMSRRVSMTLAKGLDTLGASKEGYTNVIGAVVPNPVDLDFFRVGASAMQNNQWPLGFATVVSATGQYSGQALPASEQITFGGQRYSLAYQPGEAAGDKGWGVSIELNRSFSYTARYLKTWIPYASYAIARTYLNAPNSLPLDLQSLALGFRVSDSRFYSLDLSVAQPVGDKPSGSSHRSPRVNATFSYQLD</sequence>
<evidence type="ECO:0000313" key="8">
    <source>
        <dbReference type="Proteomes" id="UP000033618"/>
    </source>
</evidence>
<protein>
    <submittedName>
        <fullName evidence="7">Sugar transporter</fullName>
    </submittedName>
</protein>
<keyword evidence="1" id="KW-0472">Membrane</keyword>
<dbReference type="GO" id="GO:0098046">
    <property type="term" value="C:type V protein secretion system complex"/>
    <property type="evidence" value="ECO:0007669"/>
    <property type="project" value="TreeGrafter"/>
</dbReference>
<reference evidence="7 8" key="1">
    <citation type="submission" date="2015-03" db="EMBL/GenBank/DDBJ databases">
        <title>Draft Genome Sequence of Burkholderia andropogonis type strain ICMP2807, isolated from Sorghum bicolor.</title>
        <authorList>
            <person name="Lopes-Santos L."/>
            <person name="Castro D.B."/>
            <person name="Ottoboni L.M."/>
            <person name="Park D."/>
            <person name="Weirc B.S."/>
            <person name="Destefano S.A."/>
        </authorList>
    </citation>
    <scope>NUCLEOTIDE SEQUENCE [LARGE SCALE GENOMIC DNA]</scope>
    <source>
        <strain evidence="7 8">ICMP2807</strain>
    </source>
</reference>
<evidence type="ECO:0000259" key="5">
    <source>
        <dbReference type="Pfam" id="PF03865"/>
    </source>
</evidence>
<gene>
    <name evidence="7" type="ORF">WM40_13050</name>
</gene>
<dbReference type="Pfam" id="PF03865">
    <property type="entry name" value="ShlB"/>
    <property type="match status" value="1"/>
</dbReference>
<evidence type="ECO:0000256" key="4">
    <source>
        <dbReference type="SAM" id="MobiDB-lite"/>
    </source>
</evidence>
<dbReference type="AlphaFoldDB" id="A0A0F5K045"/>
<dbReference type="EMBL" id="LAQU01000012">
    <property type="protein sequence ID" value="KKB63229.1"/>
    <property type="molecule type" value="Genomic_DNA"/>
</dbReference>
<organism evidence="7 8">
    <name type="scientific">Robbsia andropogonis</name>
    <dbReference type="NCBI Taxonomy" id="28092"/>
    <lineage>
        <taxon>Bacteria</taxon>
        <taxon>Pseudomonadati</taxon>
        <taxon>Pseudomonadota</taxon>
        <taxon>Betaproteobacteria</taxon>
        <taxon>Burkholderiales</taxon>
        <taxon>Burkholderiaceae</taxon>
        <taxon>Robbsia</taxon>
    </lineage>
</organism>
<feature type="domain" description="Polypeptide-transport-associated ShlB-type" evidence="6">
    <location>
        <begin position="59"/>
        <end position="131"/>
    </location>
</feature>
<dbReference type="Gene3D" id="2.40.160.50">
    <property type="entry name" value="membrane protein fhac: a member of the omp85/tpsb transporter family"/>
    <property type="match status" value="1"/>
</dbReference>
<feature type="compositionally biased region" description="Polar residues" evidence="4">
    <location>
        <begin position="531"/>
        <end position="549"/>
    </location>
</feature>
<evidence type="ECO:0000259" key="6">
    <source>
        <dbReference type="Pfam" id="PF08479"/>
    </source>
</evidence>
<feature type="region of interest" description="Disordered" evidence="4">
    <location>
        <begin position="525"/>
        <end position="549"/>
    </location>
</feature>
<evidence type="ECO:0000256" key="1">
    <source>
        <dbReference type="ARBA" id="ARBA00022452"/>
    </source>
</evidence>
<accession>A0A0F5K045</accession>
<dbReference type="Pfam" id="PF08479">
    <property type="entry name" value="POTRA_2"/>
    <property type="match status" value="1"/>
</dbReference>
<dbReference type="InterPro" id="IPR013686">
    <property type="entry name" value="Polypept-transport_assoc_ShlB"/>
</dbReference>
<dbReference type="PANTHER" id="PTHR34597:SF6">
    <property type="entry name" value="BLR6126 PROTEIN"/>
    <property type="match status" value="1"/>
</dbReference>
<dbReference type="InterPro" id="IPR051544">
    <property type="entry name" value="TPS_OM_transporter"/>
</dbReference>
<comment type="caution">
    <text evidence="7">The sequence shown here is derived from an EMBL/GenBank/DDBJ whole genome shotgun (WGS) entry which is preliminary data.</text>
</comment>
<dbReference type="Gene3D" id="3.10.20.310">
    <property type="entry name" value="membrane protein fhac"/>
    <property type="match status" value="1"/>
</dbReference>
<keyword evidence="2" id="KW-0812">Transmembrane</keyword>
<proteinExistence type="predicted"/>